<gene>
    <name evidence="3" type="ORF">AMAG_10409</name>
</gene>
<feature type="compositionally biased region" description="Basic and acidic residues" evidence="2">
    <location>
        <begin position="186"/>
        <end position="200"/>
    </location>
</feature>
<evidence type="ECO:0000256" key="2">
    <source>
        <dbReference type="SAM" id="MobiDB-lite"/>
    </source>
</evidence>
<dbReference type="STRING" id="578462.A0A0L0SUZ6"/>
<proteinExistence type="inferred from homology"/>
<reference evidence="3 4" key="1">
    <citation type="submission" date="2009-11" db="EMBL/GenBank/DDBJ databases">
        <title>Annotation of Allomyces macrogynus ATCC 38327.</title>
        <authorList>
            <consortium name="The Broad Institute Genome Sequencing Platform"/>
            <person name="Russ C."/>
            <person name="Cuomo C."/>
            <person name="Burger G."/>
            <person name="Gray M.W."/>
            <person name="Holland P.W.H."/>
            <person name="King N."/>
            <person name="Lang F.B.F."/>
            <person name="Roger A.J."/>
            <person name="Ruiz-Trillo I."/>
            <person name="Young S.K."/>
            <person name="Zeng Q."/>
            <person name="Gargeya S."/>
            <person name="Fitzgerald M."/>
            <person name="Haas B."/>
            <person name="Abouelleil A."/>
            <person name="Alvarado L."/>
            <person name="Arachchi H.M."/>
            <person name="Berlin A."/>
            <person name="Chapman S.B."/>
            <person name="Gearin G."/>
            <person name="Goldberg J."/>
            <person name="Griggs A."/>
            <person name="Gujja S."/>
            <person name="Hansen M."/>
            <person name="Heiman D."/>
            <person name="Howarth C."/>
            <person name="Larimer J."/>
            <person name="Lui A."/>
            <person name="MacDonald P.J.P."/>
            <person name="McCowen C."/>
            <person name="Montmayeur A."/>
            <person name="Murphy C."/>
            <person name="Neiman D."/>
            <person name="Pearson M."/>
            <person name="Priest M."/>
            <person name="Roberts A."/>
            <person name="Saif S."/>
            <person name="Shea T."/>
            <person name="Sisk P."/>
            <person name="Stolte C."/>
            <person name="Sykes S."/>
            <person name="Wortman J."/>
            <person name="Nusbaum C."/>
            <person name="Birren B."/>
        </authorList>
    </citation>
    <scope>NUCLEOTIDE SEQUENCE [LARGE SCALE GENOMIC DNA]</scope>
    <source>
        <strain evidence="3 4">ATCC 38327</strain>
    </source>
</reference>
<evidence type="ECO:0000313" key="3">
    <source>
        <dbReference type="EMBL" id="KNE66159.1"/>
    </source>
</evidence>
<dbReference type="OrthoDB" id="29853at2759"/>
<dbReference type="PANTHER" id="PTHR12161:SF5">
    <property type="entry name" value="IST1 HOMOLOG"/>
    <property type="match status" value="1"/>
</dbReference>
<feature type="compositionally biased region" description="Basic residues" evidence="2">
    <location>
        <begin position="346"/>
        <end position="357"/>
    </location>
</feature>
<reference evidence="4" key="2">
    <citation type="submission" date="2009-11" db="EMBL/GenBank/DDBJ databases">
        <title>The Genome Sequence of Allomyces macrogynus strain ATCC 38327.</title>
        <authorList>
            <consortium name="The Broad Institute Genome Sequencing Platform"/>
            <person name="Russ C."/>
            <person name="Cuomo C."/>
            <person name="Shea T."/>
            <person name="Young S.K."/>
            <person name="Zeng Q."/>
            <person name="Koehrsen M."/>
            <person name="Haas B."/>
            <person name="Borodovsky M."/>
            <person name="Guigo R."/>
            <person name="Alvarado L."/>
            <person name="Berlin A."/>
            <person name="Borenstein D."/>
            <person name="Chen Z."/>
            <person name="Engels R."/>
            <person name="Freedman E."/>
            <person name="Gellesch M."/>
            <person name="Goldberg J."/>
            <person name="Griggs A."/>
            <person name="Gujja S."/>
            <person name="Heiman D."/>
            <person name="Hepburn T."/>
            <person name="Howarth C."/>
            <person name="Jen D."/>
            <person name="Larson L."/>
            <person name="Lewis B."/>
            <person name="Mehta T."/>
            <person name="Park D."/>
            <person name="Pearson M."/>
            <person name="Roberts A."/>
            <person name="Saif S."/>
            <person name="Shenoy N."/>
            <person name="Sisk P."/>
            <person name="Stolte C."/>
            <person name="Sykes S."/>
            <person name="Walk T."/>
            <person name="White J."/>
            <person name="Yandava C."/>
            <person name="Burger G."/>
            <person name="Gray M.W."/>
            <person name="Holland P.W.H."/>
            <person name="King N."/>
            <person name="Lang F.B.F."/>
            <person name="Roger A.J."/>
            <person name="Ruiz-Trillo I."/>
            <person name="Lander E."/>
            <person name="Nusbaum C."/>
        </authorList>
    </citation>
    <scope>NUCLEOTIDE SEQUENCE [LARGE SCALE GENOMIC DNA]</scope>
    <source>
        <strain evidence="4">ATCC 38327</strain>
    </source>
</reference>
<feature type="region of interest" description="Disordered" evidence="2">
    <location>
        <begin position="186"/>
        <end position="245"/>
    </location>
</feature>
<dbReference type="VEuPathDB" id="FungiDB:AMAG_10409"/>
<dbReference type="FunFam" id="1.20.1260.60:FF:000002">
    <property type="entry name" value="Vacuolar protein sorting-associated protein IST1"/>
    <property type="match status" value="1"/>
</dbReference>
<dbReference type="InterPro" id="IPR042277">
    <property type="entry name" value="IST1-like"/>
</dbReference>
<sequence length="441" mass="50013">MPPPMHIPGVFSANRLKVNLKLSVNRLKLLQQKKASVNAAQRKEIATLLENGKIESARVRVEHIIREDLLMEALEVIELYCELLLARFGLIESMATCDLAIQEAVHTLIYASPRVDVKELHQVRDQLAAKYGRDFANGALENRSDVVSRRVIAKLRVQTPDVFLVNQYLNEIAKAYKVDFHIDDEPAKPDDADLGKKTARTDPTGAYTSYDASDVGFTPSREYPVDPKRVPTTVPQRAPSPSSHQYAGQIITVPRRGFPARQQQPTTCRQATGPKWRFLSVTMRRSRKRYLTRTATRPLHPATTRPACRCRRSSRPRCRCPCQRPGCRTLACRHHCRPARARRMRAAKSRGLRRSMPRRCPWTRRGSGPRWRQATSSSSRTFHPVRPLRPAVGTPRTRFRVPADRPCLLLRKTSRRRCLRGPTLTSSRGGSRRSSGASKVL</sequence>
<feature type="region of interest" description="Disordered" evidence="2">
    <location>
        <begin position="346"/>
        <end position="397"/>
    </location>
</feature>
<evidence type="ECO:0000313" key="4">
    <source>
        <dbReference type="Proteomes" id="UP000054350"/>
    </source>
</evidence>
<comment type="similarity">
    <text evidence="1">Belongs to the IST1 family.</text>
</comment>
<dbReference type="GO" id="GO:0015031">
    <property type="term" value="P:protein transport"/>
    <property type="evidence" value="ECO:0007669"/>
    <property type="project" value="InterPro"/>
</dbReference>
<feature type="compositionally biased region" description="Polar residues" evidence="2">
    <location>
        <begin position="233"/>
        <end position="245"/>
    </location>
</feature>
<keyword evidence="4" id="KW-1185">Reference proteome</keyword>
<dbReference type="EMBL" id="GG745349">
    <property type="protein sequence ID" value="KNE66159.1"/>
    <property type="molecule type" value="Genomic_DNA"/>
</dbReference>
<organism evidence="3 4">
    <name type="scientific">Allomyces macrogynus (strain ATCC 38327)</name>
    <name type="common">Allomyces javanicus var. macrogynus</name>
    <dbReference type="NCBI Taxonomy" id="578462"/>
    <lineage>
        <taxon>Eukaryota</taxon>
        <taxon>Fungi</taxon>
        <taxon>Fungi incertae sedis</taxon>
        <taxon>Blastocladiomycota</taxon>
        <taxon>Blastocladiomycetes</taxon>
        <taxon>Blastocladiales</taxon>
        <taxon>Blastocladiaceae</taxon>
        <taxon>Allomyces</taxon>
    </lineage>
</organism>
<feature type="region of interest" description="Disordered" evidence="2">
    <location>
        <begin position="418"/>
        <end position="441"/>
    </location>
</feature>
<name>A0A0L0SUZ6_ALLM3</name>
<feature type="compositionally biased region" description="Low complexity" evidence="2">
    <location>
        <begin position="426"/>
        <end position="441"/>
    </location>
</feature>
<dbReference type="AlphaFoldDB" id="A0A0L0SUZ6"/>
<accession>A0A0L0SUZ6</accession>
<dbReference type="Gene3D" id="1.20.1260.60">
    <property type="entry name" value="Vacuolar protein sorting-associated protein Ist1"/>
    <property type="match status" value="1"/>
</dbReference>
<dbReference type="Proteomes" id="UP000054350">
    <property type="component" value="Unassembled WGS sequence"/>
</dbReference>
<protein>
    <submittedName>
        <fullName evidence="3">Uncharacterized protein</fullName>
    </submittedName>
</protein>
<dbReference type="PANTHER" id="PTHR12161">
    <property type="entry name" value="IST1 FAMILY MEMBER"/>
    <property type="match status" value="1"/>
</dbReference>
<evidence type="ECO:0000256" key="1">
    <source>
        <dbReference type="ARBA" id="ARBA00005536"/>
    </source>
</evidence>
<dbReference type="eggNOG" id="KOG2027">
    <property type="taxonomic scope" value="Eukaryota"/>
</dbReference>
<dbReference type="InterPro" id="IPR005061">
    <property type="entry name" value="Ist1"/>
</dbReference>
<dbReference type="Pfam" id="PF03398">
    <property type="entry name" value="Ist1"/>
    <property type="match status" value="1"/>
</dbReference>